<keyword evidence="2" id="KW-1185">Reference proteome</keyword>
<evidence type="ECO:0000313" key="1">
    <source>
        <dbReference type="EMBL" id="MBB4963838.1"/>
    </source>
</evidence>
<dbReference type="EMBL" id="JACHJS010000001">
    <property type="protein sequence ID" value="MBB4963838.1"/>
    <property type="molecule type" value="Genomic_DNA"/>
</dbReference>
<name>A0A7W7SZI4_9PSEU</name>
<comment type="caution">
    <text evidence="1">The sequence shown here is derived from an EMBL/GenBank/DDBJ whole genome shotgun (WGS) entry which is preliminary data.</text>
</comment>
<dbReference type="AlphaFoldDB" id="A0A7W7SZI4"/>
<dbReference type="RefSeq" id="WP_184666582.1">
    <property type="nucleotide sequence ID" value="NZ_BAABAI010000034.1"/>
</dbReference>
<gene>
    <name evidence="1" type="ORF">F4559_001197</name>
</gene>
<proteinExistence type="predicted"/>
<reference evidence="1 2" key="1">
    <citation type="submission" date="2020-08" db="EMBL/GenBank/DDBJ databases">
        <title>Sequencing the genomes of 1000 actinobacteria strains.</title>
        <authorList>
            <person name="Klenk H.-P."/>
        </authorList>
    </citation>
    <scope>NUCLEOTIDE SEQUENCE [LARGE SCALE GENOMIC DNA]</scope>
    <source>
        <strain evidence="1 2">DSM 45084</strain>
    </source>
</reference>
<sequence>MATYALPSDVATRLGLGGSGFDEDEESQALALLEDVSAVMRSRLPLLDTWITAGLVGADTAKAVACWLAMECITVATTGVGKSGETHPEHAVTIRSAAGLDLSDAQVAQLTPAGARGSGRPFSIRPGGD</sequence>
<evidence type="ECO:0008006" key="3">
    <source>
        <dbReference type="Google" id="ProtNLM"/>
    </source>
</evidence>
<accession>A0A7W7SZI4</accession>
<protein>
    <recommendedName>
        <fullName evidence="3">Gp19/Gp15/Gp42-like protein</fullName>
    </recommendedName>
</protein>
<organism evidence="1 2">
    <name type="scientific">Saccharothrix violaceirubra</name>
    <dbReference type="NCBI Taxonomy" id="413306"/>
    <lineage>
        <taxon>Bacteria</taxon>
        <taxon>Bacillati</taxon>
        <taxon>Actinomycetota</taxon>
        <taxon>Actinomycetes</taxon>
        <taxon>Pseudonocardiales</taxon>
        <taxon>Pseudonocardiaceae</taxon>
        <taxon>Saccharothrix</taxon>
    </lineage>
</organism>
<evidence type="ECO:0000313" key="2">
    <source>
        <dbReference type="Proteomes" id="UP000542674"/>
    </source>
</evidence>
<dbReference type="Proteomes" id="UP000542674">
    <property type="component" value="Unassembled WGS sequence"/>
</dbReference>